<dbReference type="EMBL" id="RWJN01000121">
    <property type="protein sequence ID" value="TCD66810.1"/>
    <property type="molecule type" value="Genomic_DNA"/>
</dbReference>
<dbReference type="AlphaFoldDB" id="A0A4R0REX7"/>
<dbReference type="Proteomes" id="UP000292702">
    <property type="component" value="Unassembled WGS sequence"/>
</dbReference>
<reference evidence="1 2" key="1">
    <citation type="submission" date="2018-11" db="EMBL/GenBank/DDBJ databases">
        <title>Genome assembly of Steccherinum ochraceum LE-BIN_3174, the white-rot fungus of the Steccherinaceae family (The Residual Polyporoid clade, Polyporales, Basidiomycota).</title>
        <authorList>
            <person name="Fedorova T.V."/>
            <person name="Glazunova O.A."/>
            <person name="Landesman E.O."/>
            <person name="Moiseenko K.V."/>
            <person name="Psurtseva N.V."/>
            <person name="Savinova O.S."/>
            <person name="Shakhova N.V."/>
            <person name="Tyazhelova T.V."/>
            <person name="Vasina D.V."/>
        </authorList>
    </citation>
    <scope>NUCLEOTIDE SEQUENCE [LARGE SCALE GENOMIC DNA]</scope>
    <source>
        <strain evidence="1 2">LE-BIN_3174</strain>
    </source>
</reference>
<dbReference type="InterPro" id="IPR036047">
    <property type="entry name" value="F-box-like_dom_sf"/>
</dbReference>
<evidence type="ECO:0000313" key="2">
    <source>
        <dbReference type="Proteomes" id="UP000292702"/>
    </source>
</evidence>
<sequence>MRLLCFGKHGAAHGQSAGTSEPRVGGSQDYIYVLYVSSSSRIAFFRSSSTKQVGGDMGDLDYIPRELVESILDVVDRKDLAACTLLSRHWYLSAHPKLFQSIVIQENRGAVDGNAHGIAAFISSLSSSTTSPFATFVHNLNIQDTWSVSDTGGIAIADVEFILAKLPALKTLRLILVTLTPATTPIRPQTPKVLEKLTVESIFARPTQWELALDHPSEPLSTFAEFFNLFGHVKTLELGPGTIAPLSAPYPDPLDLRERYWARPADAALVSATLSEAFVVEKLIASADLDMGPSMGRALTLLAGSSKFQSSLRSLQIWDATPAVRRVLELLGHNLTDLTLRFDWEEWDREEQDPFGIALCTSLTSIRLNIWTPSTSAWGRKFVNRCLRSIVLYSTPHIKEWTIQLHRDILTRNAREAKYIRGLNWQRFDMILSSRPALQSLKFHFYCDRFSGPDPCFDDEMELIRKRIPRLVEKGVVSFTSFVKKRYEEHEMAV</sequence>
<dbReference type="SUPFAM" id="SSF81383">
    <property type="entry name" value="F-box domain"/>
    <property type="match status" value="1"/>
</dbReference>
<organism evidence="1 2">
    <name type="scientific">Steccherinum ochraceum</name>
    <dbReference type="NCBI Taxonomy" id="92696"/>
    <lineage>
        <taxon>Eukaryota</taxon>
        <taxon>Fungi</taxon>
        <taxon>Dikarya</taxon>
        <taxon>Basidiomycota</taxon>
        <taxon>Agaricomycotina</taxon>
        <taxon>Agaricomycetes</taxon>
        <taxon>Polyporales</taxon>
        <taxon>Steccherinaceae</taxon>
        <taxon>Steccherinum</taxon>
    </lineage>
</organism>
<accession>A0A4R0REX7</accession>
<comment type="caution">
    <text evidence="1">The sequence shown here is derived from an EMBL/GenBank/DDBJ whole genome shotgun (WGS) entry which is preliminary data.</text>
</comment>
<gene>
    <name evidence="1" type="ORF">EIP91_000946</name>
</gene>
<protein>
    <submittedName>
        <fullName evidence="1">Uncharacterized protein</fullName>
    </submittedName>
</protein>
<evidence type="ECO:0000313" key="1">
    <source>
        <dbReference type="EMBL" id="TCD66810.1"/>
    </source>
</evidence>
<proteinExistence type="predicted"/>
<name>A0A4R0REX7_9APHY</name>
<dbReference type="OrthoDB" id="421226at2759"/>
<keyword evidence="2" id="KW-1185">Reference proteome</keyword>